<dbReference type="AlphaFoldDB" id="A0A4Y2P7E0"/>
<accession>A0A4Y2P7E0</accession>
<dbReference type="Proteomes" id="UP000499080">
    <property type="component" value="Unassembled WGS sequence"/>
</dbReference>
<organism evidence="2 3">
    <name type="scientific">Araneus ventricosus</name>
    <name type="common">Orbweaver spider</name>
    <name type="synonym">Epeira ventricosa</name>
    <dbReference type="NCBI Taxonomy" id="182803"/>
    <lineage>
        <taxon>Eukaryota</taxon>
        <taxon>Metazoa</taxon>
        <taxon>Ecdysozoa</taxon>
        <taxon>Arthropoda</taxon>
        <taxon>Chelicerata</taxon>
        <taxon>Arachnida</taxon>
        <taxon>Araneae</taxon>
        <taxon>Araneomorphae</taxon>
        <taxon>Entelegynae</taxon>
        <taxon>Araneoidea</taxon>
        <taxon>Araneidae</taxon>
        <taxon>Araneus</taxon>
    </lineage>
</organism>
<sequence length="99" mass="11325">MTRAPLTLTAPLIFTRLSLGDSRTREYFEVRDHRFGRRSPEPPRSVRRSGPQSEGRQGGLQGDRVLPQGHLQTGKDRRNPHQIQVQNGKKSRHTCFPII</sequence>
<evidence type="ECO:0000313" key="3">
    <source>
        <dbReference type="Proteomes" id="UP000499080"/>
    </source>
</evidence>
<comment type="caution">
    <text evidence="2">The sequence shown here is derived from an EMBL/GenBank/DDBJ whole genome shotgun (WGS) entry which is preliminary data.</text>
</comment>
<gene>
    <name evidence="2" type="ORF">AVEN_36699_1</name>
</gene>
<evidence type="ECO:0000256" key="1">
    <source>
        <dbReference type="SAM" id="MobiDB-lite"/>
    </source>
</evidence>
<evidence type="ECO:0000313" key="2">
    <source>
        <dbReference type="EMBL" id="GBN47845.1"/>
    </source>
</evidence>
<name>A0A4Y2P7E0_ARAVE</name>
<keyword evidence="3" id="KW-1185">Reference proteome</keyword>
<dbReference type="EMBL" id="BGPR01010755">
    <property type="protein sequence ID" value="GBN47845.1"/>
    <property type="molecule type" value="Genomic_DNA"/>
</dbReference>
<feature type="compositionally biased region" description="Basic and acidic residues" evidence="1">
    <location>
        <begin position="25"/>
        <end position="41"/>
    </location>
</feature>
<reference evidence="2 3" key="1">
    <citation type="journal article" date="2019" name="Sci. Rep.">
        <title>Orb-weaving spider Araneus ventricosus genome elucidates the spidroin gene catalogue.</title>
        <authorList>
            <person name="Kono N."/>
            <person name="Nakamura H."/>
            <person name="Ohtoshi R."/>
            <person name="Moran D.A.P."/>
            <person name="Shinohara A."/>
            <person name="Yoshida Y."/>
            <person name="Fujiwara M."/>
            <person name="Mori M."/>
            <person name="Tomita M."/>
            <person name="Arakawa K."/>
        </authorList>
    </citation>
    <scope>NUCLEOTIDE SEQUENCE [LARGE SCALE GENOMIC DNA]</scope>
</reference>
<proteinExistence type="predicted"/>
<feature type="region of interest" description="Disordered" evidence="1">
    <location>
        <begin position="25"/>
        <end position="99"/>
    </location>
</feature>
<protein>
    <submittedName>
        <fullName evidence="2">Uncharacterized protein</fullName>
    </submittedName>
</protein>